<sequence length="222" mass="24286">EYGEFDKLGHDLQAKLAAQIDDQLELLLERIHGLLESGWKQVRVVTDHGWLLMPGGLPKVSLPKYLTESRWARCASIKDNAHVEVPVASWHWNQNERFAFAPGAHCFVKGHEYAHGGVSLQECMVPVLTFVLTAVPAAVTFTIKEVQWLGLRCRVTVEPAGTGLVADLRTKPSDPDSSVAEPKALDTEGKVGLLVADETLEGTMVSLVIVDASGRIVRKEAT</sequence>
<comment type="caution">
    <text evidence="1">The sequence shown here is derived from an EMBL/GenBank/DDBJ whole genome shotgun (WGS) entry which is preliminary data.</text>
</comment>
<name>X0XMS8_9ZZZZ</name>
<organism evidence="1">
    <name type="scientific">marine sediment metagenome</name>
    <dbReference type="NCBI Taxonomy" id="412755"/>
    <lineage>
        <taxon>unclassified sequences</taxon>
        <taxon>metagenomes</taxon>
        <taxon>ecological metagenomes</taxon>
    </lineage>
</organism>
<proteinExistence type="predicted"/>
<evidence type="ECO:0000313" key="1">
    <source>
        <dbReference type="EMBL" id="GAG44454.1"/>
    </source>
</evidence>
<feature type="non-terminal residue" evidence="1">
    <location>
        <position position="1"/>
    </location>
</feature>
<feature type="non-terminal residue" evidence="1">
    <location>
        <position position="222"/>
    </location>
</feature>
<dbReference type="EMBL" id="BARS01053983">
    <property type="protein sequence ID" value="GAG44454.1"/>
    <property type="molecule type" value="Genomic_DNA"/>
</dbReference>
<accession>X0XMS8</accession>
<dbReference type="AlphaFoldDB" id="X0XMS8"/>
<protein>
    <recommendedName>
        <fullName evidence="2">PglZ domain-containing protein</fullName>
    </recommendedName>
</protein>
<dbReference type="Pfam" id="PF08665">
    <property type="entry name" value="PglZ"/>
    <property type="match status" value="1"/>
</dbReference>
<evidence type="ECO:0008006" key="2">
    <source>
        <dbReference type="Google" id="ProtNLM"/>
    </source>
</evidence>
<gene>
    <name evidence="1" type="ORF">S01H1_80002</name>
</gene>
<reference evidence="1" key="1">
    <citation type="journal article" date="2014" name="Front. Microbiol.">
        <title>High frequency of phylogenetically diverse reductive dehalogenase-homologous genes in deep subseafloor sedimentary metagenomes.</title>
        <authorList>
            <person name="Kawai M."/>
            <person name="Futagami T."/>
            <person name="Toyoda A."/>
            <person name="Takaki Y."/>
            <person name="Nishi S."/>
            <person name="Hori S."/>
            <person name="Arai W."/>
            <person name="Tsubouchi T."/>
            <person name="Morono Y."/>
            <person name="Uchiyama I."/>
            <person name="Ito T."/>
            <person name="Fujiyama A."/>
            <person name="Inagaki F."/>
            <person name="Takami H."/>
        </authorList>
    </citation>
    <scope>NUCLEOTIDE SEQUENCE</scope>
    <source>
        <strain evidence="1">Expedition CK06-06</strain>
    </source>
</reference>